<protein>
    <submittedName>
        <fullName evidence="2">Putative secreted protein</fullName>
    </submittedName>
</protein>
<accession>A0A6G5A1W4</accession>
<evidence type="ECO:0000256" key="1">
    <source>
        <dbReference type="SAM" id="SignalP"/>
    </source>
</evidence>
<name>A0A6G5A1W4_RHIMP</name>
<organism evidence="2">
    <name type="scientific">Rhipicephalus microplus</name>
    <name type="common">Cattle tick</name>
    <name type="synonym">Boophilus microplus</name>
    <dbReference type="NCBI Taxonomy" id="6941"/>
    <lineage>
        <taxon>Eukaryota</taxon>
        <taxon>Metazoa</taxon>
        <taxon>Ecdysozoa</taxon>
        <taxon>Arthropoda</taxon>
        <taxon>Chelicerata</taxon>
        <taxon>Arachnida</taxon>
        <taxon>Acari</taxon>
        <taxon>Parasitiformes</taxon>
        <taxon>Ixodida</taxon>
        <taxon>Ixodoidea</taxon>
        <taxon>Ixodidae</taxon>
        <taxon>Rhipicephalinae</taxon>
        <taxon>Rhipicephalus</taxon>
        <taxon>Boophilus</taxon>
    </lineage>
</organism>
<keyword evidence="1" id="KW-0732">Signal</keyword>
<evidence type="ECO:0000313" key="2">
    <source>
        <dbReference type="EMBL" id="NIE45015.1"/>
    </source>
</evidence>
<dbReference type="AlphaFoldDB" id="A0A6G5A1W4"/>
<feature type="signal peptide" evidence="1">
    <location>
        <begin position="1"/>
        <end position="27"/>
    </location>
</feature>
<sequence>MKEVVMHSILSIISGMILLCTPLICECQDLYSLISVTMLSEPLMYKAYREELLAEQLSSSSSTSYLYCAIYHKLHTV</sequence>
<reference evidence="2" key="1">
    <citation type="submission" date="2020-03" db="EMBL/GenBank/DDBJ databases">
        <title>A transcriptome and proteome of the tick Rhipicephalus microplus shaped by the genetic composition of its hosts and developmental stage.</title>
        <authorList>
            <person name="Garcia G.R."/>
            <person name="Ribeiro J.M.C."/>
            <person name="Maruyama S.R."/>
            <person name="Gardinasse L.G."/>
            <person name="Nelson K."/>
            <person name="Ferreira B.R."/>
            <person name="Andrade T.G."/>
            <person name="Santos I.K.F.M."/>
        </authorList>
    </citation>
    <scope>NUCLEOTIDE SEQUENCE</scope>
    <source>
        <strain evidence="2">NSGR</strain>
        <tissue evidence="2">Salivary glands</tissue>
    </source>
</reference>
<feature type="chain" id="PRO_5026314475" evidence="1">
    <location>
        <begin position="28"/>
        <end position="77"/>
    </location>
</feature>
<dbReference type="EMBL" id="GIKN01002742">
    <property type="protein sequence ID" value="NIE45015.1"/>
    <property type="molecule type" value="Transcribed_RNA"/>
</dbReference>
<proteinExistence type="predicted"/>